<feature type="region of interest" description="Disordered" evidence="1">
    <location>
        <begin position="1"/>
        <end position="81"/>
    </location>
</feature>
<comment type="caution">
    <text evidence="3">The sequence shown here is derived from an EMBL/GenBank/DDBJ whole genome shotgun (WGS) entry which is preliminary data.</text>
</comment>
<proteinExistence type="predicted"/>
<dbReference type="Proteomes" id="UP000444721">
    <property type="component" value="Unassembled WGS sequence"/>
</dbReference>
<dbReference type="VEuPathDB" id="AmoebaDB:FDP41_005629"/>
<dbReference type="Gene3D" id="3.30.710.10">
    <property type="entry name" value="Potassium Channel Kv1.1, Chain A"/>
    <property type="match status" value="1"/>
</dbReference>
<dbReference type="OMA" id="VAMEPIN"/>
<feature type="compositionally biased region" description="Low complexity" evidence="1">
    <location>
        <begin position="811"/>
        <end position="820"/>
    </location>
</feature>
<dbReference type="VEuPathDB" id="AmoebaDB:NF0023400"/>
<feature type="region of interest" description="Disordered" evidence="1">
    <location>
        <begin position="324"/>
        <end position="346"/>
    </location>
</feature>
<sequence>MARTNRRPISQKHRCSRLVDPQGTHSSSASSSDDTDQEDDRQTTTTTTPDQYHRPLYRYDTDQRRKGMFSSSSSATSSSLDWKNPIRSSLMFGQSSASSSSSSNPFSVRFSVENVAMEPINPFVTPFSVPTSTNDLNNNVVATNPEEASSSSSCRNTIRNNNSNNVKALEPTFSDQTNSKNNNGNNTTLATSSEIIMTTTTTTSLTSNSVPPPTSTTSTITPITTESKDLPSRYDQTSSTTTSNTLNGNSSVQASESSSSSLAPLVLGSLPTTSSATTSTPSSSSSQSTTTAASSNLGMSESNVTTNNTALLSKPSFVFGGGLSTRSTTSTKSTTPSTSSSVDNSKKTPFSIIGTPSSTATSLNKVDTNNNLSTYDVFVNKKDFYLEETPFSFSKLASHANFSFGTRFSTVNPKNCIKKYNRDLLFGTDVFAFIPYLELVVPNFTHHVLLNQRLIQTLTKSEQKCLQFIIDFIVNRDVYVPNQTLSLHDVISCAFLVNRAKGELVEFKTQYLITQFKREFCDKSAIDTLELIDSYLEREKEAPKEIISGFLQRIQRFCLEYVGTNSSLPCFDIEKDPRIEKYLVKIYRFKNVASLTWTEQSICSAVKKDLSCLFKDPILSDVKITIGDGKFIECHKTVLSSASEFFETQFNSPVFTDEECDSRHLQEIGVEPHIMKYIVKYAYECFDPILVPSVDAIPLLKTAHLYRMKGLVDACLSIFNRNRQSYLSIIDSLSFYLDDPMLEPVREMLIQVGAANLEALFKTSDLTTEELMKIPHDMLVKITQLYFQLSNRHTFALTSSSSPLKTPDSGTTSKTSTAATNTSASAPMNVFYSF</sequence>
<dbReference type="InterPro" id="IPR000210">
    <property type="entry name" value="BTB/POZ_dom"/>
</dbReference>
<name>A0A6A5BQC8_NAEFO</name>
<evidence type="ECO:0000256" key="1">
    <source>
        <dbReference type="SAM" id="MobiDB-lite"/>
    </source>
</evidence>
<dbReference type="Pfam" id="PF00651">
    <property type="entry name" value="BTB"/>
    <property type="match status" value="1"/>
</dbReference>
<dbReference type="VEuPathDB" id="AmoebaDB:NfTy_067700"/>
<dbReference type="RefSeq" id="XP_044560348.1">
    <property type="nucleotide sequence ID" value="XM_044709174.1"/>
</dbReference>
<feature type="compositionally biased region" description="Basic residues" evidence="1">
    <location>
        <begin position="1"/>
        <end position="16"/>
    </location>
</feature>
<evidence type="ECO:0000259" key="2">
    <source>
        <dbReference type="PROSITE" id="PS50097"/>
    </source>
</evidence>
<keyword evidence="4" id="KW-1185">Reference proteome</keyword>
<dbReference type="SUPFAM" id="SSF54695">
    <property type="entry name" value="POZ domain"/>
    <property type="match status" value="1"/>
</dbReference>
<gene>
    <name evidence="3" type="ORF">FDP41_005629</name>
</gene>
<feature type="compositionally biased region" description="Low complexity" evidence="1">
    <location>
        <begin position="174"/>
        <end position="225"/>
    </location>
</feature>
<accession>A0A6A5BQC8</accession>
<feature type="compositionally biased region" description="Basic and acidic residues" evidence="1">
    <location>
        <begin position="51"/>
        <end position="65"/>
    </location>
</feature>
<dbReference type="PROSITE" id="PS50097">
    <property type="entry name" value="BTB"/>
    <property type="match status" value="1"/>
</dbReference>
<dbReference type="AlphaFoldDB" id="A0A6A5BQC8"/>
<feature type="compositionally biased region" description="Low complexity" evidence="1">
    <location>
        <begin position="22"/>
        <end position="32"/>
    </location>
</feature>
<feature type="compositionally biased region" description="Low complexity" evidence="1">
    <location>
        <begin position="70"/>
        <end position="79"/>
    </location>
</feature>
<dbReference type="OrthoDB" id="7872163at2759"/>
<feature type="region of interest" description="Disordered" evidence="1">
    <location>
        <begin position="798"/>
        <end position="820"/>
    </location>
</feature>
<dbReference type="InterPro" id="IPR011333">
    <property type="entry name" value="SKP1/BTB/POZ_sf"/>
</dbReference>
<reference evidence="3 4" key="1">
    <citation type="journal article" date="2019" name="Sci. Rep.">
        <title>Nanopore sequencing improves the draft genome of the human pathogenic amoeba Naegleria fowleri.</title>
        <authorList>
            <person name="Liechti N."/>
            <person name="Schurch N."/>
            <person name="Bruggmann R."/>
            <person name="Wittwer M."/>
        </authorList>
    </citation>
    <scope>NUCLEOTIDE SEQUENCE [LARGE SCALE GENOMIC DNA]</scope>
    <source>
        <strain evidence="3 4">ATCC 30894</strain>
    </source>
</reference>
<feature type="domain" description="BTB" evidence="2">
    <location>
        <begin position="620"/>
        <end position="683"/>
    </location>
</feature>
<feature type="compositionally biased region" description="Polar residues" evidence="1">
    <location>
        <begin position="798"/>
        <end position="810"/>
    </location>
</feature>
<evidence type="ECO:0000313" key="3">
    <source>
        <dbReference type="EMBL" id="KAF0975635.1"/>
    </source>
</evidence>
<feature type="compositionally biased region" description="Low complexity" evidence="1">
    <location>
        <begin position="237"/>
        <end position="295"/>
    </location>
</feature>
<dbReference type="EMBL" id="VFQX01000044">
    <property type="protein sequence ID" value="KAF0975635.1"/>
    <property type="molecule type" value="Genomic_DNA"/>
</dbReference>
<dbReference type="GeneID" id="68112847"/>
<protein>
    <recommendedName>
        <fullName evidence="2">BTB domain-containing protein</fullName>
    </recommendedName>
</protein>
<dbReference type="SMART" id="SM00225">
    <property type="entry name" value="BTB"/>
    <property type="match status" value="1"/>
</dbReference>
<dbReference type="CDD" id="cd18186">
    <property type="entry name" value="BTB_POZ_ZBTB_KLHL-like"/>
    <property type="match status" value="1"/>
</dbReference>
<evidence type="ECO:0000313" key="4">
    <source>
        <dbReference type="Proteomes" id="UP000444721"/>
    </source>
</evidence>
<feature type="compositionally biased region" description="Low complexity" evidence="1">
    <location>
        <begin position="324"/>
        <end position="343"/>
    </location>
</feature>
<organism evidence="3 4">
    <name type="scientific">Naegleria fowleri</name>
    <name type="common">Brain eating amoeba</name>
    <dbReference type="NCBI Taxonomy" id="5763"/>
    <lineage>
        <taxon>Eukaryota</taxon>
        <taxon>Discoba</taxon>
        <taxon>Heterolobosea</taxon>
        <taxon>Tetramitia</taxon>
        <taxon>Eutetramitia</taxon>
        <taxon>Vahlkampfiidae</taxon>
        <taxon>Naegleria</taxon>
    </lineage>
</organism>
<feature type="region of interest" description="Disordered" evidence="1">
    <location>
        <begin position="161"/>
        <end position="302"/>
    </location>
</feature>